<dbReference type="RefSeq" id="WP_057249721.1">
    <property type="nucleotide sequence ID" value="NZ_CYZI01000003.1"/>
</dbReference>
<gene>
    <name evidence="2" type="ORF">ERS852457_00858</name>
</gene>
<dbReference type="Proteomes" id="UP000095333">
    <property type="component" value="Unassembled WGS sequence"/>
</dbReference>
<proteinExistence type="predicted"/>
<organism evidence="2 3">
    <name type="scientific">Phocaeicola vulgatus</name>
    <name type="common">Bacteroides vulgatus</name>
    <dbReference type="NCBI Taxonomy" id="821"/>
    <lineage>
        <taxon>Bacteria</taxon>
        <taxon>Pseudomonadati</taxon>
        <taxon>Bacteroidota</taxon>
        <taxon>Bacteroidia</taxon>
        <taxon>Bacteroidales</taxon>
        <taxon>Bacteroidaceae</taxon>
        <taxon>Phocaeicola</taxon>
    </lineage>
</organism>
<dbReference type="EMBL" id="CYZI01000003">
    <property type="protein sequence ID" value="CUN82186.1"/>
    <property type="molecule type" value="Genomic_DNA"/>
</dbReference>
<reference evidence="2 3" key="1">
    <citation type="submission" date="2015-09" db="EMBL/GenBank/DDBJ databases">
        <authorList>
            <consortium name="Pathogen Informatics"/>
        </authorList>
    </citation>
    <scope>NUCLEOTIDE SEQUENCE [LARGE SCALE GENOMIC DNA]</scope>
    <source>
        <strain evidence="2 3">2789STDY5834842</strain>
    </source>
</reference>
<dbReference type="SUPFAM" id="SSF55729">
    <property type="entry name" value="Acyl-CoA N-acyltransferases (Nat)"/>
    <property type="match status" value="1"/>
</dbReference>
<evidence type="ECO:0000313" key="3">
    <source>
        <dbReference type="Proteomes" id="UP000095333"/>
    </source>
</evidence>
<dbReference type="PROSITE" id="PS51186">
    <property type="entry name" value="GNAT"/>
    <property type="match status" value="1"/>
</dbReference>
<dbReference type="Gene3D" id="3.40.630.30">
    <property type="match status" value="1"/>
</dbReference>
<dbReference type="InterPro" id="IPR051531">
    <property type="entry name" value="N-acetyltransferase"/>
</dbReference>
<protein>
    <submittedName>
        <fullName evidence="2">Acetyltransferase</fullName>
    </submittedName>
</protein>
<keyword evidence="2" id="KW-0808">Transferase</keyword>
<name>A0A174A3R7_PHOVU</name>
<dbReference type="PANTHER" id="PTHR43792:SF1">
    <property type="entry name" value="N-ACETYLTRANSFERASE DOMAIN-CONTAINING PROTEIN"/>
    <property type="match status" value="1"/>
</dbReference>
<feature type="domain" description="N-acetyltransferase" evidence="1">
    <location>
        <begin position="11"/>
        <end position="173"/>
    </location>
</feature>
<dbReference type="InterPro" id="IPR016181">
    <property type="entry name" value="Acyl_CoA_acyltransferase"/>
</dbReference>
<evidence type="ECO:0000259" key="1">
    <source>
        <dbReference type="PROSITE" id="PS51186"/>
    </source>
</evidence>
<accession>A0A174A3R7</accession>
<dbReference type="PANTHER" id="PTHR43792">
    <property type="entry name" value="GNAT FAMILY, PUTATIVE (AFU_ORTHOLOGUE AFUA_3G00765)-RELATED-RELATED"/>
    <property type="match status" value="1"/>
</dbReference>
<dbReference type="AlphaFoldDB" id="A0A174A3R7"/>
<dbReference type="InterPro" id="IPR000182">
    <property type="entry name" value="GNAT_dom"/>
</dbReference>
<dbReference type="GO" id="GO:0016747">
    <property type="term" value="F:acyltransferase activity, transferring groups other than amino-acyl groups"/>
    <property type="evidence" value="ECO:0007669"/>
    <property type="project" value="InterPro"/>
</dbReference>
<dbReference type="Pfam" id="PF13302">
    <property type="entry name" value="Acetyltransf_3"/>
    <property type="match status" value="1"/>
</dbReference>
<sequence length="182" mass="21224">MEHLILETKRLLLREMNVSDMDSLRSILQDERVMYAYNGAFNDEETMVWMQKQLQRYKDFGFGLWAVVLKESGEMIGQCGITMQEYNDMMVPEVGYLLAYKYWHKGYAIEAATACRDYGFSTLHFDAMYSIIRDNNIASQKVAIRNGMIPIDSVVKHYRGEEMPHKVYRINASCFSDNKAVR</sequence>
<evidence type="ECO:0000313" key="2">
    <source>
        <dbReference type="EMBL" id="CUN82186.1"/>
    </source>
</evidence>